<organism evidence="3 4">
    <name type="scientific">Candidatus Staskawiczbacteria bacterium RIFCSPLOWO2_01_FULL_38_12b</name>
    <dbReference type="NCBI Taxonomy" id="1802214"/>
    <lineage>
        <taxon>Bacteria</taxon>
        <taxon>Candidatus Staskawicziibacteriota</taxon>
    </lineage>
</organism>
<name>A0A1G2IGP1_9BACT</name>
<evidence type="ECO:0000259" key="2">
    <source>
        <dbReference type="PROSITE" id="PS51084"/>
    </source>
</evidence>
<accession>A0A1G2IGP1</accession>
<dbReference type="Proteomes" id="UP000176774">
    <property type="component" value="Unassembled WGS sequence"/>
</dbReference>
<dbReference type="EMBL" id="MHPA01000009">
    <property type="protein sequence ID" value="OGZ73711.1"/>
    <property type="molecule type" value="Genomic_DNA"/>
</dbReference>
<sequence>MLNLPKIKDMENQDNIFQKLCPCGCFNSFKNQEVDFIKEYEHWFLILNHEQGFLGRSILILKNHKTDERELTNEEALEKHTLYCLWREAITKAFNPDKINQAQLGNEEHVHNGHLHWHFVPRYRRPIYFFGLEFQSDTPETQKLIFSSVRDKTIHSTELRIKIKEELLKYL</sequence>
<dbReference type="InterPro" id="IPR011146">
    <property type="entry name" value="HIT-like"/>
</dbReference>
<reference evidence="3 4" key="1">
    <citation type="journal article" date="2016" name="Nat. Commun.">
        <title>Thousands of microbial genomes shed light on interconnected biogeochemical processes in an aquifer system.</title>
        <authorList>
            <person name="Anantharaman K."/>
            <person name="Brown C.T."/>
            <person name="Hug L.A."/>
            <person name="Sharon I."/>
            <person name="Castelle C.J."/>
            <person name="Probst A.J."/>
            <person name="Thomas B.C."/>
            <person name="Singh A."/>
            <person name="Wilkins M.J."/>
            <person name="Karaoz U."/>
            <person name="Brodie E.L."/>
            <person name="Williams K.H."/>
            <person name="Hubbard S.S."/>
            <person name="Banfield J.F."/>
        </authorList>
    </citation>
    <scope>NUCLEOTIDE SEQUENCE [LARGE SCALE GENOMIC DNA]</scope>
</reference>
<dbReference type="Gene3D" id="3.30.428.10">
    <property type="entry name" value="HIT-like"/>
    <property type="match status" value="1"/>
</dbReference>
<evidence type="ECO:0000313" key="4">
    <source>
        <dbReference type="Proteomes" id="UP000176774"/>
    </source>
</evidence>
<dbReference type="SUPFAM" id="SSF54197">
    <property type="entry name" value="HIT-like"/>
    <property type="match status" value="1"/>
</dbReference>
<proteinExistence type="predicted"/>
<dbReference type="PROSITE" id="PS51084">
    <property type="entry name" value="HIT_2"/>
    <property type="match status" value="1"/>
</dbReference>
<evidence type="ECO:0000256" key="1">
    <source>
        <dbReference type="PROSITE-ProRule" id="PRU00464"/>
    </source>
</evidence>
<feature type="short sequence motif" description="Histidine triad motif" evidence="1">
    <location>
        <begin position="114"/>
        <end position="118"/>
    </location>
</feature>
<dbReference type="AlphaFoldDB" id="A0A1G2IGP1"/>
<dbReference type="InterPro" id="IPR036265">
    <property type="entry name" value="HIT-like_sf"/>
</dbReference>
<feature type="domain" description="HIT" evidence="2">
    <location>
        <begin position="23"/>
        <end position="129"/>
    </location>
</feature>
<comment type="caution">
    <text evidence="3">The sequence shown here is derived from an EMBL/GenBank/DDBJ whole genome shotgun (WGS) entry which is preliminary data.</text>
</comment>
<dbReference type="STRING" id="1802214.A2908_03735"/>
<evidence type="ECO:0000313" key="3">
    <source>
        <dbReference type="EMBL" id="OGZ73711.1"/>
    </source>
</evidence>
<dbReference type="GO" id="GO:0003824">
    <property type="term" value="F:catalytic activity"/>
    <property type="evidence" value="ECO:0007669"/>
    <property type="project" value="InterPro"/>
</dbReference>
<gene>
    <name evidence="3" type="ORF">A2908_03735</name>
</gene>
<protein>
    <recommendedName>
        <fullName evidence="2">HIT domain-containing protein</fullName>
    </recommendedName>
</protein>